<gene>
    <name evidence="2" type="ORF">FBUS_00034</name>
</gene>
<keyword evidence="3" id="KW-1185">Reference proteome</keyword>
<keyword evidence="1" id="KW-0732">Signal</keyword>
<dbReference type="Proteomes" id="UP000728185">
    <property type="component" value="Unassembled WGS sequence"/>
</dbReference>
<organism evidence="2 3">
    <name type="scientific">Fasciolopsis buskii</name>
    <dbReference type="NCBI Taxonomy" id="27845"/>
    <lineage>
        <taxon>Eukaryota</taxon>
        <taxon>Metazoa</taxon>
        <taxon>Spiralia</taxon>
        <taxon>Lophotrochozoa</taxon>
        <taxon>Platyhelminthes</taxon>
        <taxon>Trematoda</taxon>
        <taxon>Digenea</taxon>
        <taxon>Plagiorchiida</taxon>
        <taxon>Echinostomata</taxon>
        <taxon>Echinostomatoidea</taxon>
        <taxon>Fasciolidae</taxon>
        <taxon>Fasciolopsis</taxon>
    </lineage>
</organism>
<protein>
    <submittedName>
        <fullName evidence="2">Uncharacterized protein</fullName>
    </submittedName>
</protein>
<proteinExistence type="predicted"/>
<evidence type="ECO:0000313" key="3">
    <source>
        <dbReference type="Proteomes" id="UP000728185"/>
    </source>
</evidence>
<sequence length="428" mass="48388">MVVPNLHNWVVITAVCLVLRISPQLKPNRFSQRTASLVRTVVTLGVNRLVNLACAGSSAKTHETIVYNVRPESPLQMKCCFGEVTDITSLEWRKVNGQLPDKFIAEESTGILLKDARRDIGLVKLFPILCEIVEVHPITEEVVVKLSATSKHMRNTGYPNEDKTQQAKFFEGIFHRDYAATVNYYFTIYSSTYQTVFVEGRVYIEDQLVEYNDNLSGMDKLEFQELNDKVCKHLHKLRSLAETFAKVPMKCTAYTMDLDSMLVIQLSFLDRHLIEAGLSTNEVQLRSTVQGWLTQIPSTGSLIEFVPYVINPVLFAFGQASKSGQLVTNLPDPNDSKKFMLQDNIRDHIGVIRQSGKHSDYLLRECDVLSHDTENSVVTVAVKVARKTLTCSAADPEDLNIVWVDQSELSYLTQDNELNNLLMEFENS</sequence>
<feature type="chain" id="PRO_5034117684" evidence="1">
    <location>
        <begin position="25"/>
        <end position="428"/>
    </location>
</feature>
<dbReference type="EMBL" id="LUCM01011576">
    <property type="protein sequence ID" value="KAA0183766.1"/>
    <property type="molecule type" value="Genomic_DNA"/>
</dbReference>
<dbReference type="OrthoDB" id="10584827at2759"/>
<accession>A0A8E0VCI6</accession>
<name>A0A8E0VCI6_9TREM</name>
<evidence type="ECO:0000313" key="2">
    <source>
        <dbReference type="EMBL" id="KAA0183766.1"/>
    </source>
</evidence>
<comment type="caution">
    <text evidence="2">The sequence shown here is derived from an EMBL/GenBank/DDBJ whole genome shotgun (WGS) entry which is preliminary data.</text>
</comment>
<dbReference type="AlphaFoldDB" id="A0A8E0VCI6"/>
<evidence type="ECO:0000256" key="1">
    <source>
        <dbReference type="SAM" id="SignalP"/>
    </source>
</evidence>
<feature type="signal peptide" evidence="1">
    <location>
        <begin position="1"/>
        <end position="24"/>
    </location>
</feature>
<reference evidence="2" key="1">
    <citation type="submission" date="2019-05" db="EMBL/GenBank/DDBJ databases">
        <title>Annotation for the trematode Fasciolopsis buski.</title>
        <authorList>
            <person name="Choi Y.-J."/>
        </authorList>
    </citation>
    <scope>NUCLEOTIDE SEQUENCE</scope>
    <source>
        <strain evidence="2">HT</strain>
        <tissue evidence="2">Whole worm</tissue>
    </source>
</reference>